<evidence type="ECO:0000313" key="6">
    <source>
        <dbReference type="Proteomes" id="UP000199323"/>
    </source>
</evidence>
<dbReference type="Proteomes" id="UP000199323">
    <property type="component" value="Unassembled WGS sequence"/>
</dbReference>
<dbReference type="AlphaFoldDB" id="A0A1I2K0F6"/>
<dbReference type="PROSITE" id="PS00061">
    <property type="entry name" value="ADH_SHORT"/>
    <property type="match status" value="1"/>
</dbReference>
<dbReference type="InterPro" id="IPR051687">
    <property type="entry name" value="Peroxisomal_Beta-Oxidation"/>
</dbReference>
<comment type="similarity">
    <text evidence="1 3">Belongs to the short-chain dehydrogenases/reductases (SDR) family.</text>
</comment>
<dbReference type="Pfam" id="PF00106">
    <property type="entry name" value="adh_short"/>
    <property type="match status" value="1"/>
</dbReference>
<accession>A0A1I2K0F6</accession>
<dbReference type="PANTHER" id="PTHR45024">
    <property type="entry name" value="DEHYDROGENASES, SHORT CHAIN"/>
    <property type="match status" value="1"/>
</dbReference>
<dbReference type="PRINTS" id="PR00081">
    <property type="entry name" value="GDHRDH"/>
</dbReference>
<dbReference type="SUPFAM" id="SSF51735">
    <property type="entry name" value="NAD(P)-binding Rossmann-fold domains"/>
    <property type="match status" value="1"/>
</dbReference>
<evidence type="ECO:0000313" key="5">
    <source>
        <dbReference type="EMBL" id="SFF58456.1"/>
    </source>
</evidence>
<dbReference type="Gene3D" id="3.40.50.720">
    <property type="entry name" value="NAD(P)-binding Rossmann-like Domain"/>
    <property type="match status" value="1"/>
</dbReference>
<dbReference type="PRINTS" id="PR00080">
    <property type="entry name" value="SDRFAMILY"/>
</dbReference>
<evidence type="ECO:0000256" key="2">
    <source>
        <dbReference type="ARBA" id="ARBA00023002"/>
    </source>
</evidence>
<evidence type="ECO:0000259" key="4">
    <source>
        <dbReference type="SMART" id="SM00822"/>
    </source>
</evidence>
<dbReference type="SMART" id="SM00822">
    <property type="entry name" value="PKS_KR"/>
    <property type="match status" value="1"/>
</dbReference>
<gene>
    <name evidence="5" type="ORF">SAMN05216251_12035</name>
</gene>
<dbReference type="InterPro" id="IPR036291">
    <property type="entry name" value="NAD(P)-bd_dom_sf"/>
</dbReference>
<dbReference type="STRING" id="380248.SAMN05216251_12035"/>
<dbReference type="EMBL" id="FONG01000020">
    <property type="protein sequence ID" value="SFF58456.1"/>
    <property type="molecule type" value="Genomic_DNA"/>
</dbReference>
<name>A0A1I2K0F6_9ACTN</name>
<keyword evidence="6" id="KW-1185">Reference proteome</keyword>
<dbReference type="InterPro" id="IPR002347">
    <property type="entry name" value="SDR_fam"/>
</dbReference>
<reference evidence="5 6" key="1">
    <citation type="submission" date="2016-10" db="EMBL/GenBank/DDBJ databases">
        <authorList>
            <person name="de Groot N.N."/>
        </authorList>
    </citation>
    <scope>NUCLEOTIDE SEQUENCE [LARGE SCALE GENOMIC DNA]</scope>
    <source>
        <strain evidence="5 6">CGMCC 4.3510</strain>
    </source>
</reference>
<dbReference type="PANTHER" id="PTHR45024:SF2">
    <property type="entry name" value="SCP2 DOMAIN-CONTAINING PROTEIN"/>
    <property type="match status" value="1"/>
</dbReference>
<dbReference type="InterPro" id="IPR057326">
    <property type="entry name" value="KR_dom"/>
</dbReference>
<dbReference type="OrthoDB" id="9808187at2"/>
<evidence type="ECO:0000256" key="1">
    <source>
        <dbReference type="ARBA" id="ARBA00006484"/>
    </source>
</evidence>
<dbReference type="RefSeq" id="WP_093716387.1">
    <property type="nucleotide sequence ID" value="NZ_FONG01000020.1"/>
</dbReference>
<evidence type="ECO:0000256" key="3">
    <source>
        <dbReference type="RuleBase" id="RU000363"/>
    </source>
</evidence>
<organism evidence="5 6">
    <name type="scientific">Actinacidiphila alni</name>
    <dbReference type="NCBI Taxonomy" id="380248"/>
    <lineage>
        <taxon>Bacteria</taxon>
        <taxon>Bacillati</taxon>
        <taxon>Actinomycetota</taxon>
        <taxon>Actinomycetes</taxon>
        <taxon>Kitasatosporales</taxon>
        <taxon>Streptomycetaceae</taxon>
        <taxon>Actinacidiphila</taxon>
    </lineage>
</organism>
<dbReference type="GO" id="GO:0016491">
    <property type="term" value="F:oxidoreductase activity"/>
    <property type="evidence" value="ECO:0007669"/>
    <property type="project" value="UniProtKB-KW"/>
</dbReference>
<feature type="domain" description="Ketoreductase" evidence="4">
    <location>
        <begin position="7"/>
        <end position="224"/>
    </location>
</feature>
<sequence length="307" mass="31910">MDELKGKVAVVTGAGQGIGRAEARALARAGAHVVVNDVGRAPDGRPAAEDAVAEIREAGGSAEPNGDDISTWDGAERLIGQAVAVAGRLDLLVCNAGIIRDRTLVNLTEAEWDAVMAVHLKGHAGPLHFAAAHWKELSARTGEPVDAAVVTTSSEAGLYGNFGQANYSAAKAGIVALTQVAARELARYGVRANAICPRARTGMTEGVVEGMDPAEGAADEWDPESVAALTAFLGTAYSRGISGQVFVVHGPTVSRMREWTPADEISGSRALRLDDIVLQRELLGTARDTAVVDFAEASARSGRLGRP</sequence>
<dbReference type="InterPro" id="IPR020904">
    <property type="entry name" value="Sc_DH/Rdtase_CS"/>
</dbReference>
<keyword evidence="2" id="KW-0560">Oxidoreductase</keyword>
<proteinExistence type="inferred from homology"/>
<protein>
    <submittedName>
        <fullName evidence="5">NAD(P)-dependent dehydrogenase, short-chain alcohol dehydrogenase family</fullName>
    </submittedName>
</protein>